<dbReference type="GO" id="GO:0004177">
    <property type="term" value="F:aminopeptidase activity"/>
    <property type="evidence" value="ECO:0007669"/>
    <property type="project" value="UniProtKB-KW"/>
</dbReference>
<keyword evidence="1" id="KW-0031">Aminopeptidase</keyword>
<sequence length="462" mass="51783">MRNIILTTVAEPKKDCSGSPIFLTDETIEERKQKILTRMNKLNLDKLVIYGDVEHGSNFEYLVGFFTRFEEALLIIDKTGEINIVLGNENLGKASKSRVQITKATHVSLFSLPNQPNRTDVAFKDLLISAGLDKGQRIGLVGWKNFTSILEDNKHTYDVPYYIVKNIIDIIGDEYLLSNECSIFIGENGVRCTNNPNEIAHYEYGAALASDCILDAMNDLNLGINELELGDKLVRNGQHTSIVTIASSGPRFIKANMFPRDNTVKLGDPISLTVGYRGGLSSRCGFAVENETQLPEGQKDYLERVAIPYFNAYVAWLENIKCGLQGHEIFDLIESELPREKYGWSLCPGHLTAEEEWMSSPIYENSTEVLQSGMLLQIDIIPSVSGYTGSSAESTILLANGSLRNQIKKEYPDMYNRMIERRNYLINVLGINLSEDVMPMCSTVAYLRPFLLAHDKALKVIK</sequence>
<dbReference type="RefSeq" id="WP_087159070.1">
    <property type="nucleotide sequence ID" value="NZ_NFKM01000021.1"/>
</dbReference>
<dbReference type="InterPro" id="IPR036005">
    <property type="entry name" value="Creatinase/aminopeptidase-like"/>
</dbReference>
<reference evidence="2" key="1">
    <citation type="submission" date="2017-04" db="EMBL/GenBank/DDBJ databases">
        <title>Function of individual gut microbiota members based on whole genome sequencing of pure cultures obtained from chicken caecum.</title>
        <authorList>
            <person name="Medvecky M."/>
            <person name="Cejkova D."/>
            <person name="Polansky O."/>
            <person name="Karasova D."/>
            <person name="Kubasova T."/>
            <person name="Cizek A."/>
            <person name="Rychlik I."/>
        </authorList>
    </citation>
    <scope>NUCLEOTIDE SEQUENCE [LARGE SCALE GENOMIC DNA]</scope>
    <source>
        <strain evidence="2">An178</strain>
    </source>
</reference>
<gene>
    <name evidence="1" type="ORF">B5F14_08990</name>
</gene>
<evidence type="ECO:0000313" key="2">
    <source>
        <dbReference type="Proteomes" id="UP000195447"/>
    </source>
</evidence>
<dbReference type="EMBL" id="NFKM01000021">
    <property type="protein sequence ID" value="OUP57352.1"/>
    <property type="molecule type" value="Genomic_DNA"/>
</dbReference>
<dbReference type="Gene3D" id="3.90.230.10">
    <property type="entry name" value="Creatinase/methionine aminopeptidase superfamily"/>
    <property type="match status" value="1"/>
</dbReference>
<keyword evidence="2" id="KW-1185">Reference proteome</keyword>
<dbReference type="AlphaFoldDB" id="A0A1Y4LSW0"/>
<proteinExistence type="predicted"/>
<dbReference type="CDD" id="cd01066">
    <property type="entry name" value="APP_MetAP"/>
    <property type="match status" value="1"/>
</dbReference>
<evidence type="ECO:0000313" key="1">
    <source>
        <dbReference type="EMBL" id="OUP57352.1"/>
    </source>
</evidence>
<dbReference type="SUPFAM" id="SSF55920">
    <property type="entry name" value="Creatinase/aminopeptidase"/>
    <property type="match status" value="1"/>
</dbReference>
<dbReference type="Proteomes" id="UP000195447">
    <property type="component" value="Unassembled WGS sequence"/>
</dbReference>
<comment type="caution">
    <text evidence="1">The sequence shown here is derived from an EMBL/GenBank/DDBJ whole genome shotgun (WGS) entry which is preliminary data.</text>
</comment>
<keyword evidence="1" id="KW-0378">Hydrolase</keyword>
<protein>
    <submittedName>
        <fullName evidence="1">Xaa-Pro aminopeptidase</fullName>
    </submittedName>
</protein>
<name>A0A1Y4LSW0_9FIRM</name>
<organism evidence="1 2">
    <name type="scientific">Faecalitalea cylindroides</name>
    <dbReference type="NCBI Taxonomy" id="39483"/>
    <lineage>
        <taxon>Bacteria</taxon>
        <taxon>Bacillati</taxon>
        <taxon>Bacillota</taxon>
        <taxon>Erysipelotrichia</taxon>
        <taxon>Erysipelotrichales</taxon>
        <taxon>Erysipelotrichaceae</taxon>
        <taxon>Faecalitalea</taxon>
    </lineage>
</organism>
<keyword evidence="1" id="KW-0645">Protease</keyword>
<accession>A0A1Y4LSW0</accession>